<protein>
    <submittedName>
        <fullName evidence="7">C2H2-type domain-containing protein</fullName>
    </submittedName>
</protein>
<dbReference type="Gene3D" id="3.30.160.60">
    <property type="entry name" value="Classic Zinc Finger"/>
    <property type="match status" value="2"/>
</dbReference>
<keyword evidence="1" id="KW-0479">Metal-binding</keyword>
<dbReference type="Proteomes" id="UP000015103">
    <property type="component" value="Unassembled WGS sequence"/>
</dbReference>
<dbReference type="GO" id="GO:0008270">
    <property type="term" value="F:zinc ion binding"/>
    <property type="evidence" value="ECO:0007669"/>
    <property type="project" value="UniProtKB-KW"/>
</dbReference>
<keyword evidence="5" id="KW-0175">Coiled coil</keyword>
<evidence type="ECO:0000256" key="6">
    <source>
        <dbReference type="SAM" id="MobiDB-lite"/>
    </source>
</evidence>
<keyword evidence="8" id="KW-1185">Reference proteome</keyword>
<evidence type="ECO:0000313" key="8">
    <source>
        <dbReference type="Proteomes" id="UP000015103"/>
    </source>
</evidence>
<organism evidence="7 8">
    <name type="scientific">Rhodnius prolixus</name>
    <name type="common">Triatomid bug</name>
    <dbReference type="NCBI Taxonomy" id="13249"/>
    <lineage>
        <taxon>Eukaryota</taxon>
        <taxon>Metazoa</taxon>
        <taxon>Ecdysozoa</taxon>
        <taxon>Arthropoda</taxon>
        <taxon>Hexapoda</taxon>
        <taxon>Insecta</taxon>
        <taxon>Pterygota</taxon>
        <taxon>Neoptera</taxon>
        <taxon>Paraneoptera</taxon>
        <taxon>Hemiptera</taxon>
        <taxon>Heteroptera</taxon>
        <taxon>Panheteroptera</taxon>
        <taxon>Cimicomorpha</taxon>
        <taxon>Reduviidae</taxon>
        <taxon>Triatominae</taxon>
        <taxon>Rhodnius</taxon>
    </lineage>
</organism>
<dbReference type="PROSITE" id="PS00028">
    <property type="entry name" value="ZINC_FINGER_C2H2_1"/>
    <property type="match status" value="2"/>
</dbReference>
<evidence type="ECO:0000256" key="3">
    <source>
        <dbReference type="ARBA" id="ARBA00022771"/>
    </source>
</evidence>
<feature type="region of interest" description="Disordered" evidence="6">
    <location>
        <begin position="880"/>
        <end position="920"/>
    </location>
</feature>
<name>T1IF27_RHOPR</name>
<feature type="compositionally biased region" description="Basic and acidic residues" evidence="6">
    <location>
        <begin position="884"/>
        <end position="901"/>
    </location>
</feature>
<dbReference type="EMBL" id="ACPB03001344">
    <property type="status" value="NOT_ANNOTATED_CDS"/>
    <property type="molecule type" value="Genomic_DNA"/>
</dbReference>
<accession>T1IF27</accession>
<dbReference type="HOGENOM" id="CLU_253484_0_0_1"/>
<evidence type="ECO:0000256" key="4">
    <source>
        <dbReference type="ARBA" id="ARBA00022833"/>
    </source>
</evidence>
<dbReference type="VEuPathDB" id="VectorBase:RPRC014896"/>
<evidence type="ECO:0000256" key="5">
    <source>
        <dbReference type="SAM" id="Coils"/>
    </source>
</evidence>
<keyword evidence="2" id="KW-0677">Repeat</keyword>
<dbReference type="InParanoid" id="T1IF27"/>
<dbReference type="EnsemblMetazoa" id="RPRC014896-RA">
    <property type="protein sequence ID" value="RPRC014896-PA"/>
    <property type="gene ID" value="RPRC014896"/>
</dbReference>
<evidence type="ECO:0000313" key="7">
    <source>
        <dbReference type="EnsemblMetazoa" id="RPRC014896-PA"/>
    </source>
</evidence>
<feature type="coiled-coil region" evidence="5">
    <location>
        <begin position="141"/>
        <end position="175"/>
    </location>
</feature>
<dbReference type="STRING" id="13249.T1IF27"/>
<dbReference type="InterPro" id="IPR013087">
    <property type="entry name" value="Znf_C2H2_type"/>
</dbReference>
<dbReference type="PROSITE" id="PS50157">
    <property type="entry name" value="ZINC_FINGER_C2H2_2"/>
    <property type="match status" value="1"/>
</dbReference>
<evidence type="ECO:0000256" key="1">
    <source>
        <dbReference type="ARBA" id="ARBA00022723"/>
    </source>
</evidence>
<feature type="compositionally biased region" description="Basic and acidic residues" evidence="6">
    <location>
        <begin position="216"/>
        <end position="242"/>
    </location>
</feature>
<feature type="region of interest" description="Disordered" evidence="6">
    <location>
        <begin position="216"/>
        <end position="247"/>
    </location>
</feature>
<keyword evidence="3" id="KW-0863">Zinc-finger</keyword>
<proteinExistence type="predicted"/>
<dbReference type="SMART" id="SM00355">
    <property type="entry name" value="ZnF_C2H2"/>
    <property type="match status" value="7"/>
</dbReference>
<keyword evidence="4" id="KW-0862">Zinc</keyword>
<reference evidence="7" key="1">
    <citation type="submission" date="2015-05" db="UniProtKB">
        <authorList>
            <consortium name="EnsemblMetazoa"/>
        </authorList>
    </citation>
    <scope>IDENTIFICATION</scope>
</reference>
<dbReference type="PANTHER" id="PTHR24379:SF121">
    <property type="entry name" value="C2H2-TYPE DOMAIN-CONTAINING PROTEIN"/>
    <property type="match status" value="1"/>
</dbReference>
<sequence length="1414" mass="160516">MVKRSVTLLEETIFQHVTIHKLMIYIYDKLKVCQDPFLAIIRSNIVELKKIRGCDPVVLLESSKTIMKTLVTFTRLSCISPEVVGFIRRLMHDVYVRMRKLWETYKIHGSYEVPKKRQRVYHHENLLDKENLETSRQVKKNEKTKNSMKKLTEELSKTESNYNNDNKEAKNVESDKFDADIASQIRDSVVSELASDGSFCKNSLLERIKTIITENHEKPGEDDVSDDLKNPDSMSEQKDFKSPKKRKVKNRKWSLGIIHAKKKKKVDISNIKVEVKQEVKSTILPEESVDLAQNLENKTELIAKKFEMKTISQPKDFEDEETSLNTCNVITKDSGWEERLRVQREYYLNEMSKVSYRLNAKLSPLPNYNFINVLTKKMNISLTTYGHAIKELMAMDHAQLIESNKNNESSTSYIDLWKIEPNPSNSINVGVFKATRHRKRFIYECTGEKCSVKTIHLSVLYNHAVLVHSPFNWDWSCSMCGIVQQINLLQNANLLDMAMYHLLSYHSTSALSRNPEIASMEMQIKTKAESPLNIKTNLTCGGTNSGISRTYCSQLFKCSKCSFSSGLFSEGLSHFSIEYQGNAEFKCIYCSQGEKSVYDLCNHMELYHSSSIFLCSQCHYRSVSPINTLNHYYDEHDEGDESKEILIYVNVEPASSKNKPLPTVYPSSALKKYICNHPDNEDFRTMIGSKFVKHLTTCPSQGGKRNNGSNRKFECSLCGTKTVAAYKLKQHFEAHQVLRYICVYCGQGYIKLLPLEEHFYKTHMYWHPRYIIREAYDDCPKELSEEYSSMMKYETDLEDLLEVSLEMKEFHTQSPRIKLQMISGDPWPGFYEVSEKPQEKNRDNSLLNLSVTEESFKTESMLQENSISEGKDSQVETFVEEQLNPDKEPNRLEELRGKENNSDVIDLTEDETPAAIEKESKKKSMPASYVDEIIEILSDSEDKNDSLLKNQKLIASPQKNKYSNSVLKSSIKIAKESLADNSLRQFRFSRSSVAPPSIGYIVTSPRTSKTTPTTSFDDRIKISPFSSSGSPPLLNSDWKKINETLGNMFATDTSMGVVNNVATTSSLIISSTPSSPSSRLPSCSPIVVTPEQHSTGEITCSAREPTRTPEIRVIAEAKLDNFMNSLFLGNPPPPDRLDKKFLSDKNHLELYGKDGNESGPSASSVTVPNILKKKKTESKSKMIQILKVCKENKSSQGIILFKCPYCKFAGQDKSGLSQHISRMHTDIVNSSSVEVAKDFKCAKCQTSFEGFALLHKHVETSHEQDTIGAFQIFVEGNVFVRKDVKICFLCSALIVSLEQLYNHPDVCPFAHTTGTHLNSSIVYATGNKYKAVFAYQKSEIKINRNIVELLQPHLPTPVEANIVKRAVAKKSTGPRPQIQEAVTSQVGSIRRAVARKSTGPYVMPSPSIEIDHLI</sequence>
<evidence type="ECO:0000256" key="2">
    <source>
        <dbReference type="ARBA" id="ARBA00022737"/>
    </source>
</evidence>
<dbReference type="PANTHER" id="PTHR24379">
    <property type="entry name" value="KRAB AND ZINC FINGER DOMAIN-CONTAINING"/>
    <property type="match status" value="1"/>
</dbReference>